<dbReference type="Proteomes" id="UP000664417">
    <property type="component" value="Unassembled WGS sequence"/>
</dbReference>
<evidence type="ECO:0000256" key="3">
    <source>
        <dbReference type="ARBA" id="ARBA00022795"/>
    </source>
</evidence>
<organism evidence="8 9">
    <name type="scientific">Acanthopleuribacter pedis</name>
    <dbReference type="NCBI Taxonomy" id="442870"/>
    <lineage>
        <taxon>Bacteria</taxon>
        <taxon>Pseudomonadati</taxon>
        <taxon>Acidobacteriota</taxon>
        <taxon>Holophagae</taxon>
        <taxon>Acanthopleuribacterales</taxon>
        <taxon>Acanthopleuribacteraceae</taxon>
        <taxon>Acanthopleuribacter</taxon>
    </lineage>
</organism>
<comment type="similarity">
    <text evidence="1 5">Belongs to the FlgD family.</text>
</comment>
<evidence type="ECO:0000313" key="9">
    <source>
        <dbReference type="Proteomes" id="UP000664417"/>
    </source>
</evidence>
<evidence type="ECO:0000256" key="1">
    <source>
        <dbReference type="ARBA" id="ARBA00010577"/>
    </source>
</evidence>
<dbReference type="Pfam" id="PF13860">
    <property type="entry name" value="FlgD_ig"/>
    <property type="match status" value="1"/>
</dbReference>
<evidence type="ECO:0000259" key="7">
    <source>
        <dbReference type="Pfam" id="PF13860"/>
    </source>
</evidence>
<dbReference type="InterPro" id="IPR025965">
    <property type="entry name" value="FlgD/Vpr_Ig-like"/>
</dbReference>
<keyword evidence="9" id="KW-1185">Reference proteome</keyword>
<evidence type="ECO:0000256" key="4">
    <source>
        <dbReference type="ARBA" id="ARBA00024746"/>
    </source>
</evidence>
<accession>A0A8J7U8U2</accession>
<dbReference type="EMBL" id="JAFREP010000046">
    <property type="protein sequence ID" value="MBO1322941.1"/>
    <property type="molecule type" value="Genomic_DNA"/>
</dbReference>
<dbReference type="RefSeq" id="WP_207862913.1">
    <property type="nucleotide sequence ID" value="NZ_JAFREP010000046.1"/>
</dbReference>
<evidence type="ECO:0000256" key="5">
    <source>
        <dbReference type="RuleBase" id="RU362076"/>
    </source>
</evidence>
<proteinExistence type="inferred from homology"/>
<gene>
    <name evidence="8" type="ORF">J3U88_31035</name>
</gene>
<dbReference type="Gene3D" id="2.30.30.910">
    <property type="match status" value="1"/>
</dbReference>
<comment type="caution">
    <text evidence="8">The sequence shown here is derived from an EMBL/GenBank/DDBJ whole genome shotgun (WGS) entry which is preliminary data.</text>
</comment>
<name>A0A8J7U8U2_9BACT</name>
<feature type="region of interest" description="Disordered" evidence="6">
    <location>
        <begin position="217"/>
        <end position="247"/>
    </location>
</feature>
<dbReference type="AlphaFoldDB" id="A0A8J7U8U2"/>
<comment type="function">
    <text evidence="4 5">Required for flagellar hook formation. May act as a scaffolding protein.</text>
</comment>
<protein>
    <recommendedName>
        <fullName evidence="2 5">Basal-body rod modification protein FlgD</fullName>
    </recommendedName>
</protein>
<reference evidence="8" key="1">
    <citation type="submission" date="2021-03" db="EMBL/GenBank/DDBJ databases">
        <authorList>
            <person name="Wang G."/>
        </authorList>
    </citation>
    <scope>NUCLEOTIDE SEQUENCE</scope>
    <source>
        <strain evidence="8">KCTC 12899</strain>
    </source>
</reference>
<feature type="domain" description="FlgD/Vpr Ig-like" evidence="7">
    <location>
        <begin position="102"/>
        <end position="172"/>
    </location>
</feature>
<evidence type="ECO:0000256" key="6">
    <source>
        <dbReference type="SAM" id="MobiDB-lite"/>
    </source>
</evidence>
<evidence type="ECO:0000313" key="8">
    <source>
        <dbReference type="EMBL" id="MBO1322941.1"/>
    </source>
</evidence>
<dbReference type="GO" id="GO:0044781">
    <property type="term" value="P:bacterial-type flagellum organization"/>
    <property type="evidence" value="ECO:0007669"/>
    <property type="project" value="UniProtKB-UniRule"/>
</dbReference>
<evidence type="ECO:0000256" key="2">
    <source>
        <dbReference type="ARBA" id="ARBA00016013"/>
    </source>
</evidence>
<dbReference type="Gene3D" id="2.60.40.4070">
    <property type="match status" value="1"/>
</dbReference>
<dbReference type="Pfam" id="PF03963">
    <property type="entry name" value="FlgD"/>
    <property type="match status" value="1"/>
</dbReference>
<keyword evidence="3 5" id="KW-1005">Bacterial flagellum biogenesis</keyword>
<dbReference type="InterPro" id="IPR005648">
    <property type="entry name" value="FlgD"/>
</dbReference>
<sequence>MEVSSISSSYGITGNPVENDEITEETFLQLLTVQLQHQDPLQPASDLEFIQQMATFASLEQQRITNDNLEVLQIYQSSINNSNALGVVGKDVKIADPTVTHQEGDTHTFIFQDDPEAVRAHFEVRNEIGRVIYTSQLPAGFEGEQRFQWNGFDDEGNRMPPGDYTASIRLENAEGSYFNSPVFQTKRIDGISWEGGSVNVMVDGNRIPIESVVEVYEPGYGGTDNSSEEEEDTSQNNDPNGNFKTRWPFQVIPGGK</sequence>